<evidence type="ECO:0000313" key="9">
    <source>
        <dbReference type="EMBL" id="QBL13895.1"/>
    </source>
</evidence>
<reference evidence="9 11" key="1">
    <citation type="submission" date="2019-02" db="EMBL/GenBank/DDBJ databases">
        <title>Use of ANI for Rapid Identification of Enteric Bacteria.</title>
        <authorList>
            <person name="Pruckler J."/>
            <person name="Lane C."/>
            <person name="Aubert R."/>
        </authorList>
    </citation>
    <scope>NUCLEOTIDE SEQUENCE [LARGE SCALE GENOMIC DNA]</scope>
    <source>
        <strain evidence="9 11">2014D-0083</strain>
    </source>
</reference>
<evidence type="ECO:0000313" key="10">
    <source>
        <dbReference type="EMBL" id="TXK70721.1"/>
    </source>
</evidence>
<evidence type="ECO:0000313" key="12">
    <source>
        <dbReference type="Proteomes" id="UP000321325"/>
    </source>
</evidence>
<evidence type="ECO:0000256" key="3">
    <source>
        <dbReference type="ARBA" id="ARBA00022475"/>
    </source>
</evidence>
<dbReference type="RefSeq" id="WP_132038053.1">
    <property type="nucleotide sequence ID" value="NZ_CP037746.1"/>
</dbReference>
<comment type="similarity">
    <text evidence="2">Belongs to the GSP F family.</text>
</comment>
<protein>
    <submittedName>
        <fullName evidence="9">Type II secretion system F family protein</fullName>
    </submittedName>
</protein>
<feature type="transmembrane region" description="Helical" evidence="7">
    <location>
        <begin position="199"/>
        <end position="229"/>
    </location>
</feature>
<dbReference type="InterPro" id="IPR042094">
    <property type="entry name" value="T2SS_GspF_sf"/>
</dbReference>
<evidence type="ECO:0000256" key="6">
    <source>
        <dbReference type="ARBA" id="ARBA00023136"/>
    </source>
</evidence>
<comment type="subcellular location">
    <subcellularLocation>
        <location evidence="1">Cell membrane</location>
        <topology evidence="1">Multi-pass membrane protein</topology>
    </subcellularLocation>
</comment>
<dbReference type="InterPro" id="IPR003004">
    <property type="entry name" value="GspF/PilC"/>
</dbReference>
<feature type="domain" description="Type II secretion system protein GspF" evidence="8">
    <location>
        <begin position="260"/>
        <end position="379"/>
    </location>
</feature>
<keyword evidence="5 7" id="KW-1133">Transmembrane helix</keyword>
<evidence type="ECO:0000259" key="8">
    <source>
        <dbReference type="Pfam" id="PF00482"/>
    </source>
</evidence>
<name>A0AAE5YIY7_9BACT</name>
<dbReference type="AlphaFoldDB" id="A0AAE5YIY7"/>
<proteinExistence type="inferred from homology"/>
<organism evidence="9 11">
    <name type="scientific">Campylobacter volucris</name>
    <dbReference type="NCBI Taxonomy" id="1031542"/>
    <lineage>
        <taxon>Bacteria</taxon>
        <taxon>Pseudomonadati</taxon>
        <taxon>Campylobacterota</taxon>
        <taxon>Epsilonproteobacteria</taxon>
        <taxon>Campylobacterales</taxon>
        <taxon>Campylobacteraceae</taxon>
        <taxon>Campylobacter</taxon>
    </lineage>
</organism>
<keyword evidence="3" id="KW-1003">Cell membrane</keyword>
<reference evidence="10 12" key="2">
    <citation type="submission" date="2019-08" db="EMBL/GenBank/DDBJ databases">
        <title>Rapid identification of Enteric Bacteria from Whole Genome Sequences (WGS) using Average Nucleotide Identity (ANI).</title>
        <authorList>
            <person name="Lane C."/>
        </authorList>
    </citation>
    <scope>NUCLEOTIDE SEQUENCE [LARGE SCALE GENOMIC DNA]</scope>
    <source>
        <strain evidence="10 12">2010D-8464</strain>
    </source>
</reference>
<evidence type="ECO:0000256" key="2">
    <source>
        <dbReference type="ARBA" id="ARBA00005745"/>
    </source>
</evidence>
<gene>
    <name evidence="9" type="ORF">A9460_06055</name>
    <name evidence="10" type="ORF">FVD15_01460</name>
</gene>
<dbReference type="Proteomes" id="UP000321325">
    <property type="component" value="Unassembled WGS sequence"/>
</dbReference>
<sequence length="387" mass="45503">MKEFIITYIFNHKEKQSIIKAKNLYEARIKALQKYDTLVEVKEYFAQKNIKIKEEELIFILKDLHMILKAGLSLQEAVLEFSQHSYDKKITFMFNQIYQRLKNGSTYEEAFKDLFNPRELAILKICEGKEELNEAFKIIIALKEKQIKNLKQFKKAISYPILVFISIIFAFFVLMFFVLPEFKNLFIQLDLQLPMITKILFFIGDFLASYFWAIFFCLGVLTTCVYILYKKSFLFDKILFHMPIFGNIIAYQDKFCFFIIFSYLLKSGIDAKKALKMSNNGVQNKFLKANIAKAIVSFESGLNLAEAFLRINIFESFVIRMINLGLKSSKLEESTYELALFFEQKKEEYVRKIFIMLEPLMIVFMALMILILALGVFLPMWQITQGI</sequence>
<dbReference type="Proteomes" id="UP000293421">
    <property type="component" value="Chromosome"/>
</dbReference>
<evidence type="ECO:0000256" key="7">
    <source>
        <dbReference type="SAM" id="Phobius"/>
    </source>
</evidence>
<dbReference type="PRINTS" id="PR00812">
    <property type="entry name" value="BCTERIALGSPF"/>
</dbReference>
<dbReference type="InterPro" id="IPR018076">
    <property type="entry name" value="T2SS_GspF_dom"/>
</dbReference>
<dbReference type="Pfam" id="PF00482">
    <property type="entry name" value="T2SSF"/>
    <property type="match status" value="2"/>
</dbReference>
<dbReference type="Gene3D" id="1.20.81.30">
    <property type="entry name" value="Type II secretion system (T2SS), domain F"/>
    <property type="match status" value="2"/>
</dbReference>
<evidence type="ECO:0000313" key="11">
    <source>
        <dbReference type="Proteomes" id="UP000293421"/>
    </source>
</evidence>
<feature type="transmembrane region" description="Helical" evidence="7">
    <location>
        <begin position="360"/>
        <end position="381"/>
    </location>
</feature>
<dbReference type="EMBL" id="CP037746">
    <property type="protein sequence ID" value="QBL13895.1"/>
    <property type="molecule type" value="Genomic_DNA"/>
</dbReference>
<accession>A0AAE5YIY7</accession>
<evidence type="ECO:0000256" key="5">
    <source>
        <dbReference type="ARBA" id="ARBA00022989"/>
    </source>
</evidence>
<feature type="domain" description="Type II secretion system protein GspF" evidence="8">
    <location>
        <begin position="61"/>
        <end position="180"/>
    </location>
</feature>
<dbReference type="PANTHER" id="PTHR30012">
    <property type="entry name" value="GENERAL SECRETION PATHWAY PROTEIN"/>
    <property type="match status" value="1"/>
</dbReference>
<dbReference type="GO" id="GO:0005886">
    <property type="term" value="C:plasma membrane"/>
    <property type="evidence" value="ECO:0007669"/>
    <property type="project" value="UniProtKB-SubCell"/>
</dbReference>
<keyword evidence="4 7" id="KW-0812">Transmembrane</keyword>
<dbReference type="GeneID" id="66287094"/>
<dbReference type="EMBL" id="VRMB01000006">
    <property type="protein sequence ID" value="TXK70721.1"/>
    <property type="molecule type" value="Genomic_DNA"/>
</dbReference>
<feature type="transmembrane region" description="Helical" evidence="7">
    <location>
        <begin position="156"/>
        <end position="179"/>
    </location>
</feature>
<keyword evidence="12" id="KW-1185">Reference proteome</keyword>
<keyword evidence="6 7" id="KW-0472">Membrane</keyword>
<evidence type="ECO:0000256" key="4">
    <source>
        <dbReference type="ARBA" id="ARBA00022692"/>
    </source>
</evidence>
<evidence type="ECO:0000256" key="1">
    <source>
        <dbReference type="ARBA" id="ARBA00004651"/>
    </source>
</evidence>
<dbReference type="PANTHER" id="PTHR30012:SF0">
    <property type="entry name" value="TYPE II SECRETION SYSTEM PROTEIN F-RELATED"/>
    <property type="match status" value="1"/>
</dbReference>